<keyword evidence="2" id="KW-0732">Signal</keyword>
<dbReference type="OrthoDB" id="10462552at2759"/>
<evidence type="ECO:0000313" key="7">
    <source>
        <dbReference type="Proteomes" id="UP000663889"/>
    </source>
</evidence>
<organism evidence="3 7">
    <name type="scientific">Rotaria sordida</name>
    <dbReference type="NCBI Taxonomy" id="392033"/>
    <lineage>
        <taxon>Eukaryota</taxon>
        <taxon>Metazoa</taxon>
        <taxon>Spiralia</taxon>
        <taxon>Gnathifera</taxon>
        <taxon>Rotifera</taxon>
        <taxon>Eurotatoria</taxon>
        <taxon>Bdelloidea</taxon>
        <taxon>Philodinida</taxon>
        <taxon>Philodinidae</taxon>
        <taxon>Rotaria</taxon>
    </lineage>
</organism>
<feature type="transmembrane region" description="Helical" evidence="1">
    <location>
        <begin position="82"/>
        <end position="106"/>
    </location>
</feature>
<evidence type="ECO:0000256" key="2">
    <source>
        <dbReference type="SAM" id="SignalP"/>
    </source>
</evidence>
<dbReference type="EMBL" id="CAJOBE010006071">
    <property type="protein sequence ID" value="CAF3995146.1"/>
    <property type="molecule type" value="Genomic_DNA"/>
</dbReference>
<feature type="chain" id="PRO_5036227762" evidence="2">
    <location>
        <begin position="25"/>
        <end position="115"/>
    </location>
</feature>
<evidence type="ECO:0000313" key="5">
    <source>
        <dbReference type="EMBL" id="CAF3903966.1"/>
    </source>
</evidence>
<evidence type="ECO:0000313" key="3">
    <source>
        <dbReference type="EMBL" id="CAF1359257.1"/>
    </source>
</evidence>
<proteinExistence type="predicted"/>
<keyword evidence="1" id="KW-0472">Membrane</keyword>
<dbReference type="Proteomes" id="UP000663874">
    <property type="component" value="Unassembled WGS sequence"/>
</dbReference>
<dbReference type="Proteomes" id="UP000663823">
    <property type="component" value="Unassembled WGS sequence"/>
</dbReference>
<keyword evidence="1" id="KW-1133">Transmembrane helix</keyword>
<keyword evidence="1" id="KW-0812">Transmembrane</keyword>
<dbReference type="AlphaFoldDB" id="A0A815HYZ4"/>
<feature type="signal peptide" evidence="2">
    <location>
        <begin position="1"/>
        <end position="24"/>
    </location>
</feature>
<evidence type="ECO:0000256" key="1">
    <source>
        <dbReference type="SAM" id="Phobius"/>
    </source>
</evidence>
<evidence type="ECO:0000313" key="6">
    <source>
        <dbReference type="EMBL" id="CAF3995146.1"/>
    </source>
</evidence>
<accession>A0A815HYZ4</accession>
<dbReference type="Proteomes" id="UP000663882">
    <property type="component" value="Unassembled WGS sequence"/>
</dbReference>
<evidence type="ECO:0000313" key="4">
    <source>
        <dbReference type="EMBL" id="CAF1379568.1"/>
    </source>
</evidence>
<comment type="caution">
    <text evidence="3">The sequence shown here is derived from an EMBL/GenBank/DDBJ whole genome shotgun (WGS) entry which is preliminary data.</text>
</comment>
<dbReference type="EMBL" id="CAJNOU010002930">
    <property type="protein sequence ID" value="CAF1359257.1"/>
    <property type="molecule type" value="Genomic_DNA"/>
</dbReference>
<name>A0A815HYZ4_9BILA</name>
<dbReference type="Proteomes" id="UP000663889">
    <property type="component" value="Unassembled WGS sequence"/>
</dbReference>
<dbReference type="EMBL" id="CAJOAX010004393">
    <property type="protein sequence ID" value="CAF3903966.1"/>
    <property type="molecule type" value="Genomic_DNA"/>
</dbReference>
<reference evidence="3" key="1">
    <citation type="submission" date="2021-02" db="EMBL/GenBank/DDBJ databases">
        <authorList>
            <person name="Nowell W R."/>
        </authorList>
    </citation>
    <scope>NUCLEOTIDE SEQUENCE</scope>
</reference>
<sequence length="115" mass="12494">MRLLTRILFTIIFILMFYPTIIETAQCSCSCCLGNSCKPESLPSLHIDSCSLCKSTCNTVYPSKCGRNPGVTISACSSGLSIAAIIGIVVGIIGIIVIIIIIVRFCTRRSNYLQR</sequence>
<dbReference type="EMBL" id="CAJNOO010004391">
    <property type="protein sequence ID" value="CAF1379568.1"/>
    <property type="molecule type" value="Genomic_DNA"/>
</dbReference>
<gene>
    <name evidence="6" type="ORF">FNK824_LOCUS25622</name>
    <name evidence="5" type="ORF">OTI717_LOCUS23935</name>
    <name evidence="4" type="ORF">RFH988_LOCUS33773</name>
    <name evidence="3" type="ORF">SEV965_LOCUS29288</name>
</gene>
<protein>
    <submittedName>
        <fullName evidence="3">Uncharacterized protein</fullName>
    </submittedName>
</protein>